<dbReference type="InterPro" id="IPR058625">
    <property type="entry name" value="MdtA-like_BSH"/>
</dbReference>
<keyword evidence="3" id="KW-0813">Transport</keyword>
<dbReference type="AlphaFoldDB" id="I3ZKD6"/>
<evidence type="ECO:0000256" key="3">
    <source>
        <dbReference type="ARBA" id="ARBA00022448"/>
    </source>
</evidence>
<dbReference type="Pfam" id="PF25967">
    <property type="entry name" value="RND-MFP_C"/>
    <property type="match status" value="1"/>
</dbReference>
<gene>
    <name evidence="7" type="ordered locus">Terro_3490</name>
</gene>
<evidence type="ECO:0000256" key="1">
    <source>
        <dbReference type="ARBA" id="ARBA00004196"/>
    </source>
</evidence>
<dbReference type="InterPro" id="IPR058627">
    <property type="entry name" value="MdtA-like_C"/>
</dbReference>
<comment type="subcellular location">
    <subcellularLocation>
        <location evidence="1">Cell envelope</location>
    </subcellularLocation>
</comment>
<feature type="chain" id="PRO_5013062301" evidence="4">
    <location>
        <begin position="16"/>
        <end position="346"/>
    </location>
</feature>
<dbReference type="RefSeq" id="WP_014786965.1">
    <property type="nucleotide sequence ID" value="NC_018014.1"/>
</dbReference>
<evidence type="ECO:0000313" key="8">
    <source>
        <dbReference type="Proteomes" id="UP000006056"/>
    </source>
</evidence>
<dbReference type="KEGG" id="trs:Terro_3490"/>
<evidence type="ECO:0000256" key="2">
    <source>
        <dbReference type="ARBA" id="ARBA00009477"/>
    </source>
</evidence>
<dbReference type="Gene3D" id="2.40.420.20">
    <property type="match status" value="1"/>
</dbReference>
<dbReference type="PANTHER" id="PTHR30469">
    <property type="entry name" value="MULTIDRUG RESISTANCE PROTEIN MDTA"/>
    <property type="match status" value="1"/>
</dbReference>
<evidence type="ECO:0000259" key="5">
    <source>
        <dbReference type="Pfam" id="PF25917"/>
    </source>
</evidence>
<dbReference type="HOGENOM" id="CLU_018816_2_0_0"/>
<reference evidence="7 8" key="1">
    <citation type="submission" date="2012-06" db="EMBL/GenBank/DDBJ databases">
        <title>Complete genome of Terriglobus roseus DSM 18391.</title>
        <authorList>
            <consortium name="US DOE Joint Genome Institute (JGI-PGF)"/>
            <person name="Lucas S."/>
            <person name="Copeland A."/>
            <person name="Lapidus A."/>
            <person name="Glavina del Rio T."/>
            <person name="Dalin E."/>
            <person name="Tice H."/>
            <person name="Bruce D."/>
            <person name="Goodwin L."/>
            <person name="Pitluck S."/>
            <person name="Peters L."/>
            <person name="Mikhailova N."/>
            <person name="Munk A.C.C."/>
            <person name="Kyrpides N."/>
            <person name="Mavromatis K."/>
            <person name="Ivanova N."/>
            <person name="Brettin T."/>
            <person name="Detter J.C."/>
            <person name="Han C."/>
            <person name="Larimer F."/>
            <person name="Land M."/>
            <person name="Hauser L."/>
            <person name="Markowitz V."/>
            <person name="Cheng J.-F."/>
            <person name="Hugenholtz P."/>
            <person name="Woyke T."/>
            <person name="Wu D."/>
            <person name="Brambilla E."/>
            <person name="Klenk H.-P."/>
            <person name="Eisen J.A."/>
        </authorList>
    </citation>
    <scope>NUCLEOTIDE SEQUENCE [LARGE SCALE GENOMIC DNA]</scope>
    <source>
        <strain evidence="8">DSM 18391 / NRRL B-41598 / KBS 63</strain>
    </source>
</reference>
<sequence>MLVLLVAGCSKPAPAAPAAPQAMPVATQPVALGDVPQRDSYVATIKSRRTTTLQPQVDGRITRILVHSGQMVKAGDLLMQIDPLKQQAAVQQGLATEFQQKAQLQYNQADLQRQKALFEAGVISKQAYDQSTQGFGTSTGAYNAAVASTSTQREVLAYYQIRAPFAGIVGDVPVHQGDYVSPTTVLTTVDEDRDLEAYIYVPTERSSIVHSGLPVELLDTAGKTLTKTALNFVSPQVDNGTQSILAKAPVSASGNLRNQQIVSARITWDTKPGATVPILAVTRIGGAAFVYLATARGAGFAAHLTPVTLGDPIGNSYPVVTGLKPGDRVIVSGLQMLQEGAPVRPL</sequence>
<proteinExistence type="inferred from homology"/>
<feature type="domain" description="Multidrug resistance protein MdtA-like barrel-sandwich hybrid" evidence="5">
    <location>
        <begin position="49"/>
        <end position="182"/>
    </location>
</feature>
<dbReference type="NCBIfam" id="TIGR01730">
    <property type="entry name" value="RND_mfp"/>
    <property type="match status" value="1"/>
</dbReference>
<protein>
    <submittedName>
        <fullName evidence="7">RND family efflux transporter, MFP subunit</fullName>
    </submittedName>
</protein>
<comment type="similarity">
    <text evidence="2">Belongs to the membrane fusion protein (MFP) (TC 8.A.1) family.</text>
</comment>
<dbReference type="Gene3D" id="1.10.287.470">
    <property type="entry name" value="Helix hairpin bin"/>
    <property type="match status" value="1"/>
</dbReference>
<feature type="domain" description="Multidrug resistance protein MdtA-like C-terminal permuted SH3" evidence="6">
    <location>
        <begin position="305"/>
        <end position="335"/>
    </location>
</feature>
<dbReference type="PANTHER" id="PTHR30469:SF39">
    <property type="entry name" value="SLL0180 PROTEIN"/>
    <property type="match status" value="1"/>
</dbReference>
<dbReference type="SUPFAM" id="SSF111369">
    <property type="entry name" value="HlyD-like secretion proteins"/>
    <property type="match status" value="1"/>
</dbReference>
<keyword evidence="4" id="KW-0732">Signal</keyword>
<dbReference type="Gene3D" id="2.40.30.170">
    <property type="match status" value="1"/>
</dbReference>
<feature type="signal peptide" evidence="4">
    <location>
        <begin position="1"/>
        <end position="15"/>
    </location>
</feature>
<dbReference type="STRING" id="926566.Terro_3490"/>
<name>I3ZKD6_TERRK</name>
<dbReference type="eggNOG" id="COG0845">
    <property type="taxonomic scope" value="Bacteria"/>
</dbReference>
<accession>I3ZKD6</accession>
<dbReference type="Proteomes" id="UP000006056">
    <property type="component" value="Chromosome"/>
</dbReference>
<evidence type="ECO:0000256" key="4">
    <source>
        <dbReference type="SAM" id="SignalP"/>
    </source>
</evidence>
<dbReference type="InterPro" id="IPR006143">
    <property type="entry name" value="RND_pump_MFP"/>
</dbReference>
<dbReference type="Gene3D" id="2.40.50.100">
    <property type="match status" value="1"/>
</dbReference>
<dbReference type="GO" id="GO:1990281">
    <property type="term" value="C:efflux pump complex"/>
    <property type="evidence" value="ECO:0007669"/>
    <property type="project" value="TreeGrafter"/>
</dbReference>
<dbReference type="GO" id="GO:0015562">
    <property type="term" value="F:efflux transmembrane transporter activity"/>
    <property type="evidence" value="ECO:0007669"/>
    <property type="project" value="TreeGrafter"/>
</dbReference>
<organism evidence="7 8">
    <name type="scientific">Terriglobus roseus (strain DSM 18391 / NRRL B-41598 / KBS 63)</name>
    <dbReference type="NCBI Taxonomy" id="926566"/>
    <lineage>
        <taxon>Bacteria</taxon>
        <taxon>Pseudomonadati</taxon>
        <taxon>Acidobacteriota</taxon>
        <taxon>Terriglobia</taxon>
        <taxon>Terriglobales</taxon>
        <taxon>Acidobacteriaceae</taxon>
        <taxon>Terriglobus</taxon>
    </lineage>
</organism>
<dbReference type="Pfam" id="PF25917">
    <property type="entry name" value="BSH_RND"/>
    <property type="match status" value="1"/>
</dbReference>
<evidence type="ECO:0000259" key="6">
    <source>
        <dbReference type="Pfam" id="PF25967"/>
    </source>
</evidence>
<keyword evidence="8" id="KW-1185">Reference proteome</keyword>
<dbReference type="EMBL" id="CP003379">
    <property type="protein sequence ID" value="AFL89704.1"/>
    <property type="molecule type" value="Genomic_DNA"/>
</dbReference>
<evidence type="ECO:0000313" key="7">
    <source>
        <dbReference type="EMBL" id="AFL89704.1"/>
    </source>
</evidence>